<name>A0A4D7B5W1_9HYPH</name>
<evidence type="ECO:0000313" key="5">
    <source>
        <dbReference type="Proteomes" id="UP000298781"/>
    </source>
</evidence>
<keyword evidence="1" id="KW-0472">Membrane</keyword>
<evidence type="ECO:0000256" key="1">
    <source>
        <dbReference type="SAM" id="Phobius"/>
    </source>
</evidence>
<keyword evidence="1" id="KW-1133">Transmembrane helix</keyword>
<dbReference type="AlphaFoldDB" id="A0A4D7B5W1"/>
<feature type="transmembrane region" description="Helical" evidence="1">
    <location>
        <begin position="280"/>
        <end position="300"/>
    </location>
</feature>
<keyword evidence="5" id="KW-1185">Reference proteome</keyword>
<evidence type="ECO:0000259" key="3">
    <source>
        <dbReference type="Pfam" id="PF13194"/>
    </source>
</evidence>
<gene>
    <name evidence="4" type="ORF">E8M01_33585</name>
</gene>
<keyword evidence="1" id="KW-0812">Transmembrane</keyword>
<feature type="transmembrane region" description="Helical" evidence="1">
    <location>
        <begin position="38"/>
        <end position="58"/>
    </location>
</feature>
<dbReference type="InterPro" id="IPR025105">
    <property type="entry name" value="DUF4010"/>
</dbReference>
<dbReference type="PANTHER" id="PTHR39084:SF1">
    <property type="entry name" value="DUF4010 DOMAIN-CONTAINING PROTEIN"/>
    <property type="match status" value="1"/>
</dbReference>
<sequence length="432" mass="43661">MNDIELFQRFGLAIAIGALVGVERHWRERDEPQGQRTAGVRTFALIGMLGGGAGLLELALKSAGQVAGQIAGQFSGIVLVGLFLGFAATFTRFKLREAAAENDFSATTAIAAMLTYVLGAVAVLGDMRVAAAGGVVLATILASREALHGFMRTLTWPELRSAIVLLAMTLVILPLVPTDPIGPFGGISPARIWTLAILLAGVSFAGYVAVRVLGGSSGELVAGAAGGLLSSTAVSLANARRSTEQDAPDLLAAGVLTAGAVSYARTGVLIVLLAPALTGHVVPALAAGTLVMIALALLLARRGGALEGRQETRNPFELWSVLQMALLLAAIGFLARAAATWFGSTGTIVVSALAGFADVDAATLTVAGMATAGLPADTAAQAILAAVLSNTVAKAGYGLALGTWGFGWRFAAASAAALFAGFLGLIAGSALT</sequence>
<feature type="domain" description="DUF4010" evidence="3">
    <location>
        <begin position="197"/>
        <end position="402"/>
    </location>
</feature>
<feature type="transmembrane region" description="Helical" evidence="1">
    <location>
        <begin position="70"/>
        <end position="91"/>
    </location>
</feature>
<feature type="transmembrane region" description="Helical" evidence="1">
    <location>
        <begin position="159"/>
        <end position="178"/>
    </location>
</feature>
<dbReference type="EMBL" id="CP039690">
    <property type="protein sequence ID" value="QCI68734.1"/>
    <property type="molecule type" value="Genomic_DNA"/>
</dbReference>
<feature type="transmembrane region" description="Helical" evidence="1">
    <location>
        <begin position="190"/>
        <end position="210"/>
    </location>
</feature>
<feature type="transmembrane region" description="Helical" evidence="1">
    <location>
        <begin position="321"/>
        <end position="342"/>
    </location>
</feature>
<feature type="transmembrane region" description="Helical" evidence="1">
    <location>
        <begin position="250"/>
        <end position="274"/>
    </location>
</feature>
<dbReference type="Proteomes" id="UP000298781">
    <property type="component" value="Chromosome"/>
</dbReference>
<organism evidence="4 5">
    <name type="scientific">Phreatobacter stygius</name>
    <dbReference type="NCBI Taxonomy" id="1940610"/>
    <lineage>
        <taxon>Bacteria</taxon>
        <taxon>Pseudomonadati</taxon>
        <taxon>Pseudomonadota</taxon>
        <taxon>Alphaproteobacteria</taxon>
        <taxon>Hyphomicrobiales</taxon>
        <taxon>Phreatobacteraceae</taxon>
        <taxon>Phreatobacter</taxon>
    </lineage>
</organism>
<evidence type="ECO:0000259" key="2">
    <source>
        <dbReference type="Pfam" id="PF02308"/>
    </source>
</evidence>
<feature type="transmembrane region" description="Helical" evidence="1">
    <location>
        <begin position="410"/>
        <end position="431"/>
    </location>
</feature>
<feature type="domain" description="MgtC/SapB/SrpB/YhiD N-terminal" evidence="2">
    <location>
        <begin position="11"/>
        <end position="149"/>
    </location>
</feature>
<proteinExistence type="predicted"/>
<dbReference type="KEGG" id="pstg:E8M01_33585"/>
<dbReference type="PANTHER" id="PTHR39084">
    <property type="entry name" value="MEMBRANE PROTEIN-RELATED"/>
    <property type="match status" value="1"/>
</dbReference>
<reference evidence="4 5" key="1">
    <citation type="submission" date="2019-04" db="EMBL/GenBank/DDBJ databases">
        <title>Phreatobacter aquaticus sp. nov.</title>
        <authorList>
            <person name="Choi A."/>
        </authorList>
    </citation>
    <scope>NUCLEOTIDE SEQUENCE [LARGE SCALE GENOMIC DNA]</scope>
    <source>
        <strain evidence="4 5">KCTC 52518</strain>
    </source>
</reference>
<feature type="transmembrane region" description="Helical" evidence="1">
    <location>
        <begin position="382"/>
        <end position="404"/>
    </location>
</feature>
<feature type="transmembrane region" description="Helical" evidence="1">
    <location>
        <begin position="103"/>
        <end position="123"/>
    </location>
</feature>
<dbReference type="Pfam" id="PF02308">
    <property type="entry name" value="MgtC"/>
    <property type="match status" value="1"/>
</dbReference>
<protein>
    <submittedName>
        <fullName evidence="4">MgtC/SapB family protein</fullName>
    </submittedName>
</protein>
<evidence type="ECO:0000313" key="4">
    <source>
        <dbReference type="EMBL" id="QCI68734.1"/>
    </source>
</evidence>
<dbReference type="OrthoDB" id="9813718at2"/>
<dbReference type="RefSeq" id="WP_136964149.1">
    <property type="nucleotide sequence ID" value="NZ_CP039690.1"/>
</dbReference>
<dbReference type="InterPro" id="IPR049177">
    <property type="entry name" value="MgtC_SapB_SrpB_YhiD_N"/>
</dbReference>
<feature type="transmembrane region" description="Helical" evidence="1">
    <location>
        <begin position="129"/>
        <end position="147"/>
    </location>
</feature>
<accession>A0A4D7B5W1</accession>
<dbReference type="Pfam" id="PF13194">
    <property type="entry name" value="DUF4010"/>
    <property type="match status" value="1"/>
</dbReference>